<dbReference type="InterPro" id="IPR042123">
    <property type="entry name" value="Zip3/RNF212-like"/>
</dbReference>
<dbReference type="AlphaFoldDB" id="A0A1A9W6M5"/>
<dbReference type="GO" id="GO:0008270">
    <property type="term" value="F:zinc ion binding"/>
    <property type="evidence" value="ECO:0007669"/>
    <property type="project" value="UniProtKB-KW"/>
</dbReference>
<sequence>MFQFPCNKCFDKYGNGPQLYLSRCGHIFCKKCLESNCEICSRPIKSIPISAKMPREVAEYFIDPMKHHQKFMQVAKFQREQQRIYAQHYIRVHKDKRKKQEEQMRGFDKLERSLKDELEEEREKIRKYREQLACYERRMENGYHEQQSLQPRLLFNNSVSNSSRGTKSRPRSTTLSSSSMGVKDGFVESGKKNPKYYMK</sequence>
<evidence type="ECO:0000256" key="5">
    <source>
        <dbReference type="PROSITE-ProRule" id="PRU00175"/>
    </source>
</evidence>
<dbReference type="GO" id="GO:0016925">
    <property type="term" value="P:protein sumoylation"/>
    <property type="evidence" value="ECO:0007669"/>
    <property type="project" value="TreeGrafter"/>
</dbReference>
<name>A0A1A9W6M5_9MUSC</name>
<keyword evidence="6" id="KW-0175">Coiled coil</keyword>
<keyword evidence="3" id="KW-0862">Zinc</keyword>
<dbReference type="GO" id="GO:0019789">
    <property type="term" value="F:SUMO transferase activity"/>
    <property type="evidence" value="ECO:0007669"/>
    <property type="project" value="InterPro"/>
</dbReference>
<accession>A0A1A9W6M5</accession>
<keyword evidence="4" id="KW-0469">Meiosis</keyword>
<dbReference type="InterPro" id="IPR001841">
    <property type="entry name" value="Znf_RING"/>
</dbReference>
<dbReference type="InterPro" id="IPR017907">
    <property type="entry name" value="Znf_RING_CS"/>
</dbReference>
<dbReference type="GO" id="GO:0000795">
    <property type="term" value="C:synaptonemal complex"/>
    <property type="evidence" value="ECO:0007669"/>
    <property type="project" value="InterPro"/>
</dbReference>
<dbReference type="SUPFAM" id="SSF57850">
    <property type="entry name" value="RING/U-box"/>
    <property type="match status" value="1"/>
</dbReference>
<proteinExistence type="predicted"/>
<feature type="coiled-coil region" evidence="6">
    <location>
        <begin position="111"/>
        <end position="145"/>
    </location>
</feature>
<dbReference type="EnsemblMetazoa" id="GBRI008145-RA">
    <property type="protein sequence ID" value="GBRI008145-PA"/>
    <property type="gene ID" value="GBRI008145"/>
</dbReference>
<evidence type="ECO:0000256" key="2">
    <source>
        <dbReference type="ARBA" id="ARBA00022771"/>
    </source>
</evidence>
<protein>
    <submittedName>
        <fullName evidence="9">RING-type domain-containing protein</fullName>
    </submittedName>
</protein>
<dbReference type="InterPro" id="IPR013083">
    <property type="entry name" value="Znf_RING/FYVE/PHD"/>
</dbReference>
<feature type="domain" description="RING-type" evidence="8">
    <location>
        <begin position="6"/>
        <end position="41"/>
    </location>
</feature>
<keyword evidence="10" id="KW-1185">Reference proteome</keyword>
<dbReference type="PROSITE" id="PS50089">
    <property type="entry name" value="ZF_RING_2"/>
    <property type="match status" value="1"/>
</dbReference>
<reference evidence="10" key="1">
    <citation type="submission" date="2014-03" db="EMBL/GenBank/DDBJ databases">
        <authorList>
            <person name="Aksoy S."/>
            <person name="Warren W."/>
            <person name="Wilson R.K."/>
        </authorList>
    </citation>
    <scope>NUCLEOTIDE SEQUENCE [LARGE SCALE GENOMIC DNA]</scope>
    <source>
        <strain evidence="10">IAEA</strain>
    </source>
</reference>
<reference evidence="9" key="2">
    <citation type="submission" date="2020-05" db="UniProtKB">
        <authorList>
            <consortium name="EnsemblMetazoa"/>
        </authorList>
    </citation>
    <scope>IDENTIFICATION</scope>
    <source>
        <strain evidence="9">IAEA</strain>
    </source>
</reference>
<dbReference type="Gene3D" id="3.30.40.10">
    <property type="entry name" value="Zinc/RING finger domain, C3HC4 (zinc finger)"/>
    <property type="match status" value="1"/>
</dbReference>
<dbReference type="Pfam" id="PF14634">
    <property type="entry name" value="zf-RING_5"/>
    <property type="match status" value="1"/>
</dbReference>
<organism evidence="9 10">
    <name type="scientific">Glossina brevipalpis</name>
    <dbReference type="NCBI Taxonomy" id="37001"/>
    <lineage>
        <taxon>Eukaryota</taxon>
        <taxon>Metazoa</taxon>
        <taxon>Ecdysozoa</taxon>
        <taxon>Arthropoda</taxon>
        <taxon>Hexapoda</taxon>
        <taxon>Insecta</taxon>
        <taxon>Pterygota</taxon>
        <taxon>Neoptera</taxon>
        <taxon>Endopterygota</taxon>
        <taxon>Diptera</taxon>
        <taxon>Brachycera</taxon>
        <taxon>Muscomorpha</taxon>
        <taxon>Hippoboscoidea</taxon>
        <taxon>Glossinidae</taxon>
        <taxon>Glossina</taxon>
    </lineage>
</organism>
<evidence type="ECO:0000256" key="7">
    <source>
        <dbReference type="SAM" id="MobiDB-lite"/>
    </source>
</evidence>
<dbReference type="GO" id="GO:0007131">
    <property type="term" value="P:reciprocal meiotic recombination"/>
    <property type="evidence" value="ECO:0007669"/>
    <property type="project" value="InterPro"/>
</dbReference>
<evidence type="ECO:0000256" key="4">
    <source>
        <dbReference type="ARBA" id="ARBA00023254"/>
    </source>
</evidence>
<dbReference type="PANTHER" id="PTHR22663">
    <property type="entry name" value="RING FINGER PROTEIN NARYA-RELATED"/>
    <property type="match status" value="1"/>
</dbReference>
<dbReference type="PROSITE" id="PS00518">
    <property type="entry name" value="ZF_RING_1"/>
    <property type="match status" value="1"/>
</dbReference>
<dbReference type="Proteomes" id="UP000091820">
    <property type="component" value="Unassembled WGS sequence"/>
</dbReference>
<feature type="compositionally biased region" description="Polar residues" evidence="7">
    <location>
        <begin position="145"/>
        <end position="165"/>
    </location>
</feature>
<evidence type="ECO:0000256" key="6">
    <source>
        <dbReference type="SAM" id="Coils"/>
    </source>
</evidence>
<dbReference type="STRING" id="37001.A0A1A9W6M5"/>
<keyword evidence="1" id="KW-0479">Metal-binding</keyword>
<dbReference type="GO" id="GO:0007129">
    <property type="term" value="P:homologous chromosome pairing at meiosis"/>
    <property type="evidence" value="ECO:0007669"/>
    <property type="project" value="TreeGrafter"/>
</dbReference>
<evidence type="ECO:0000256" key="3">
    <source>
        <dbReference type="ARBA" id="ARBA00022833"/>
    </source>
</evidence>
<dbReference type="PANTHER" id="PTHR22663:SF17">
    <property type="entry name" value="RING FINGER PROTEIN NARYA-RELATED"/>
    <property type="match status" value="1"/>
</dbReference>
<evidence type="ECO:0000256" key="1">
    <source>
        <dbReference type="ARBA" id="ARBA00022723"/>
    </source>
</evidence>
<dbReference type="SMART" id="SM00184">
    <property type="entry name" value="RING"/>
    <property type="match status" value="1"/>
</dbReference>
<keyword evidence="2 5" id="KW-0863">Zinc-finger</keyword>
<evidence type="ECO:0000259" key="8">
    <source>
        <dbReference type="PROSITE" id="PS50089"/>
    </source>
</evidence>
<dbReference type="VEuPathDB" id="VectorBase:GBRI008145"/>
<evidence type="ECO:0000313" key="9">
    <source>
        <dbReference type="EnsemblMetazoa" id="GBRI008145-PA"/>
    </source>
</evidence>
<feature type="region of interest" description="Disordered" evidence="7">
    <location>
        <begin position="145"/>
        <end position="199"/>
    </location>
</feature>
<evidence type="ECO:0000313" key="10">
    <source>
        <dbReference type="Proteomes" id="UP000091820"/>
    </source>
</evidence>